<dbReference type="InterPro" id="IPR044783">
    <property type="entry name" value="PHYL"/>
</dbReference>
<evidence type="ECO:0000256" key="5">
    <source>
        <dbReference type="SAM" id="Phobius"/>
    </source>
</evidence>
<protein>
    <recommendedName>
        <fullName evidence="6">Longin domain-containing protein</fullName>
    </recommendedName>
</protein>
<evidence type="ECO:0000313" key="7">
    <source>
        <dbReference type="EMBL" id="KAI5067742.1"/>
    </source>
</evidence>
<gene>
    <name evidence="7" type="ORF">GOP47_0018270</name>
</gene>
<feature type="domain" description="Longin" evidence="6">
    <location>
        <begin position="7"/>
        <end position="120"/>
    </location>
</feature>
<dbReference type="InterPro" id="IPR010908">
    <property type="entry name" value="Longin_dom"/>
</dbReference>
<dbReference type="AlphaFoldDB" id="A0A9D4UHG1"/>
<accession>A0A9D4UHG1</accession>
<name>A0A9D4UHG1_ADICA</name>
<dbReference type="PROSITE" id="PS50859">
    <property type="entry name" value="LONGIN"/>
    <property type="match status" value="1"/>
</dbReference>
<dbReference type="Pfam" id="PF13774">
    <property type="entry name" value="Longin"/>
    <property type="match status" value="1"/>
</dbReference>
<dbReference type="Proteomes" id="UP000886520">
    <property type="component" value="Chromosome 17"/>
</dbReference>
<organism evidence="7 8">
    <name type="scientific">Adiantum capillus-veneris</name>
    <name type="common">Maidenhair fern</name>
    <dbReference type="NCBI Taxonomy" id="13818"/>
    <lineage>
        <taxon>Eukaryota</taxon>
        <taxon>Viridiplantae</taxon>
        <taxon>Streptophyta</taxon>
        <taxon>Embryophyta</taxon>
        <taxon>Tracheophyta</taxon>
        <taxon>Polypodiopsida</taxon>
        <taxon>Polypodiidae</taxon>
        <taxon>Polypodiales</taxon>
        <taxon>Pteridineae</taxon>
        <taxon>Pteridaceae</taxon>
        <taxon>Vittarioideae</taxon>
        <taxon>Adiantum</taxon>
    </lineage>
</organism>
<proteinExistence type="inferred from homology"/>
<comment type="similarity">
    <text evidence="2">Belongs to the synaptobrevin family.</text>
</comment>
<comment type="caution">
    <text evidence="7">The sequence shown here is derived from an EMBL/GenBank/DDBJ whole genome shotgun (WGS) entry which is preliminary data.</text>
</comment>
<dbReference type="PANTHER" id="PTHR47461">
    <property type="entry name" value="PHYTOLONGIN PHYL1.2"/>
    <property type="match status" value="1"/>
</dbReference>
<evidence type="ECO:0000256" key="4">
    <source>
        <dbReference type="SAM" id="MobiDB-lite"/>
    </source>
</evidence>
<keyword evidence="3 5" id="KW-0472">Membrane</keyword>
<reference evidence="7" key="1">
    <citation type="submission" date="2021-01" db="EMBL/GenBank/DDBJ databases">
        <title>Adiantum capillus-veneris genome.</title>
        <authorList>
            <person name="Fang Y."/>
            <person name="Liao Q."/>
        </authorList>
    </citation>
    <scope>NUCLEOTIDE SEQUENCE</scope>
    <source>
        <strain evidence="7">H3</strain>
        <tissue evidence="7">Leaf</tissue>
    </source>
</reference>
<keyword evidence="5" id="KW-0812">Transmembrane</keyword>
<dbReference type="PANTHER" id="PTHR47461:SF1">
    <property type="entry name" value="PHYTOLONGIN PHYL1.2"/>
    <property type="match status" value="1"/>
</dbReference>
<dbReference type="OrthoDB" id="1871923at2759"/>
<dbReference type="SMART" id="SM01270">
    <property type="entry name" value="Longin"/>
    <property type="match status" value="1"/>
</dbReference>
<dbReference type="InterPro" id="IPR011012">
    <property type="entry name" value="Longin-like_dom_sf"/>
</dbReference>
<evidence type="ECO:0000259" key="6">
    <source>
        <dbReference type="PROSITE" id="PS50859"/>
    </source>
</evidence>
<feature type="transmembrane region" description="Helical" evidence="5">
    <location>
        <begin position="262"/>
        <end position="281"/>
    </location>
</feature>
<keyword evidence="8" id="KW-1185">Reference proteome</keyword>
<evidence type="ECO:0000313" key="8">
    <source>
        <dbReference type="Proteomes" id="UP000886520"/>
    </source>
</evidence>
<feature type="region of interest" description="Disordered" evidence="4">
    <location>
        <begin position="204"/>
        <end position="243"/>
    </location>
</feature>
<dbReference type="EMBL" id="JABFUD020000017">
    <property type="protein sequence ID" value="KAI5067742.1"/>
    <property type="molecule type" value="Genomic_DNA"/>
</dbReference>
<dbReference type="SUPFAM" id="SSF64356">
    <property type="entry name" value="SNARE-like"/>
    <property type="match status" value="1"/>
</dbReference>
<evidence type="ECO:0000256" key="3">
    <source>
        <dbReference type="ARBA" id="ARBA00023136"/>
    </source>
</evidence>
<dbReference type="CDD" id="cd14824">
    <property type="entry name" value="Longin"/>
    <property type="match status" value="1"/>
</dbReference>
<keyword evidence="5" id="KW-1133">Transmembrane helix</keyword>
<evidence type="ECO:0000256" key="1">
    <source>
        <dbReference type="ARBA" id="ARBA00004370"/>
    </source>
</evidence>
<feature type="compositionally biased region" description="Basic and acidic residues" evidence="4">
    <location>
        <begin position="204"/>
        <end position="231"/>
    </location>
</feature>
<feature type="compositionally biased region" description="Polar residues" evidence="4">
    <location>
        <begin position="232"/>
        <end position="243"/>
    </location>
</feature>
<dbReference type="GO" id="GO:0016020">
    <property type="term" value="C:membrane"/>
    <property type="evidence" value="ECO:0007669"/>
    <property type="project" value="UniProtKB-SubCell"/>
</dbReference>
<comment type="subcellular location">
    <subcellularLocation>
        <location evidence="1">Membrane</location>
    </subcellularLocation>
</comment>
<dbReference type="Gene3D" id="3.30.450.50">
    <property type="entry name" value="Longin domain"/>
    <property type="match status" value="1"/>
</dbReference>
<sequence>MGPLPNLIYYASVCTNTLTIAEYLDGDAELPQMASKCLQRLPPHHSRLSHTTNRRTFACIIDHPILFCTIADEALNRSKVMSFLEQVQQEFESYLSATGFLENHTKWEPHSLDIVLDPVFRRLVSPFVGIPQEHKDRIATETSDERMYADVGADVEAGLGHTSYYNSYNHASPCCDASSGARSTSIPLISKTGSTKYKHKKHKDEARNMSEKIEDSKGRSFDKVENTRDVRSPNTQVQRLSSSKSFKGPQVAQRMWWRSVKIVLIVDAFICLILLCIWLGICKGFACTKEDSSS</sequence>
<evidence type="ECO:0000256" key="2">
    <source>
        <dbReference type="ARBA" id="ARBA00008025"/>
    </source>
</evidence>